<evidence type="ECO:0000313" key="1">
    <source>
        <dbReference type="EMBL" id="OHA62925.1"/>
    </source>
</evidence>
<dbReference type="Proteomes" id="UP000177140">
    <property type="component" value="Unassembled WGS sequence"/>
</dbReference>
<evidence type="ECO:0000313" key="2">
    <source>
        <dbReference type="Proteomes" id="UP000177140"/>
    </source>
</evidence>
<dbReference type="AlphaFoldDB" id="A0A1G2QQP8"/>
<protein>
    <submittedName>
        <fullName evidence="1">Uncharacterized protein</fullName>
    </submittedName>
</protein>
<proteinExistence type="predicted"/>
<comment type="caution">
    <text evidence="1">The sequence shown here is derived from an EMBL/GenBank/DDBJ whole genome shotgun (WGS) entry which is preliminary data.</text>
</comment>
<name>A0A1G2QQP8_9BACT</name>
<reference evidence="1 2" key="1">
    <citation type="journal article" date="2016" name="Nat. Commun.">
        <title>Thousands of microbial genomes shed light on interconnected biogeochemical processes in an aquifer system.</title>
        <authorList>
            <person name="Anantharaman K."/>
            <person name="Brown C.T."/>
            <person name="Hug L.A."/>
            <person name="Sharon I."/>
            <person name="Castelle C.J."/>
            <person name="Probst A.J."/>
            <person name="Thomas B.C."/>
            <person name="Singh A."/>
            <person name="Wilkins M.J."/>
            <person name="Karaoz U."/>
            <person name="Brodie E.L."/>
            <person name="Williams K.H."/>
            <person name="Hubbard S.S."/>
            <person name="Banfield J.F."/>
        </authorList>
    </citation>
    <scope>NUCLEOTIDE SEQUENCE [LARGE SCALE GENOMIC DNA]</scope>
</reference>
<accession>A0A1G2QQP8</accession>
<gene>
    <name evidence="1" type="ORF">A2556_00630</name>
</gene>
<organism evidence="1 2">
    <name type="scientific">Candidatus Vogelbacteria bacterium RIFOXYD2_FULL_44_9</name>
    <dbReference type="NCBI Taxonomy" id="1802441"/>
    <lineage>
        <taxon>Bacteria</taxon>
        <taxon>Candidatus Vogeliibacteriota</taxon>
    </lineage>
</organism>
<dbReference type="EMBL" id="MHTM01000001">
    <property type="protein sequence ID" value="OHA62925.1"/>
    <property type="molecule type" value="Genomic_DNA"/>
</dbReference>
<sequence length="62" mass="7273">MDEEKIRKEAIEFAKKMSFSEFFLHASESEKESVFREAAQKANEDQLRVFERSSKNLKAKTS</sequence>